<comment type="similarity">
    <text evidence="4 15">Belongs to the purine/pyrimidine phosphoribosyltransferase family.</text>
</comment>
<evidence type="ECO:0000256" key="1">
    <source>
        <dbReference type="ARBA" id="ARBA00001946"/>
    </source>
</evidence>
<sequence>MENDIERVLVDEDVILKRLDVMALEIRKDFPGEVLVVVVLLKGALVFAADLLRRVPRMLEMECINVASYHGGTESSGVVSFLDHKLPDVKGRKVLVLDDILDTGRTLKAVVDRLYVEGASVVKTGVLLSKDKPHAENISADYVGFLIGDEFVVGYGLDYQGRYRNLPYVGVLKAEAQ</sequence>
<evidence type="ECO:0000256" key="9">
    <source>
        <dbReference type="ARBA" id="ARBA00022723"/>
    </source>
</evidence>
<dbReference type="EC" id="2.4.2.8" evidence="5 15"/>
<dbReference type="NCBIfam" id="TIGR01203">
    <property type="entry name" value="HGPRTase"/>
    <property type="match status" value="1"/>
</dbReference>
<evidence type="ECO:0000313" key="17">
    <source>
        <dbReference type="EMBL" id="MCW1883411.1"/>
    </source>
</evidence>
<accession>A0ABT3FIL5</accession>
<dbReference type="Proteomes" id="UP001207930">
    <property type="component" value="Unassembled WGS sequence"/>
</dbReference>
<protein>
    <recommendedName>
        <fullName evidence="5 15">Hypoxanthine phosphoribosyltransferase</fullName>
        <ecNumber evidence="5 15">2.4.2.8</ecNumber>
    </recommendedName>
</protein>
<evidence type="ECO:0000256" key="5">
    <source>
        <dbReference type="ARBA" id="ARBA00011895"/>
    </source>
</evidence>
<dbReference type="GO" id="GO:0016757">
    <property type="term" value="F:glycosyltransferase activity"/>
    <property type="evidence" value="ECO:0007669"/>
    <property type="project" value="UniProtKB-KW"/>
</dbReference>
<feature type="domain" description="Phosphoribosyltransferase" evidence="16">
    <location>
        <begin position="15"/>
        <end position="160"/>
    </location>
</feature>
<comment type="caution">
    <text evidence="17">The sequence shown here is derived from an EMBL/GenBank/DDBJ whole genome shotgun (WGS) entry which is preliminary data.</text>
</comment>
<dbReference type="InterPro" id="IPR000836">
    <property type="entry name" value="PRTase_dom"/>
</dbReference>
<evidence type="ECO:0000256" key="6">
    <source>
        <dbReference type="ARBA" id="ARBA00022490"/>
    </source>
</evidence>
<keyword evidence="18" id="KW-1185">Reference proteome</keyword>
<organism evidence="17 18">
    <name type="scientific">Luteolibacter flavescens</name>
    <dbReference type="NCBI Taxonomy" id="1859460"/>
    <lineage>
        <taxon>Bacteria</taxon>
        <taxon>Pseudomonadati</taxon>
        <taxon>Verrucomicrobiota</taxon>
        <taxon>Verrucomicrobiia</taxon>
        <taxon>Verrucomicrobiales</taxon>
        <taxon>Verrucomicrobiaceae</taxon>
        <taxon>Luteolibacter</taxon>
    </lineage>
</organism>
<evidence type="ECO:0000256" key="14">
    <source>
        <dbReference type="ARBA" id="ARBA00049402"/>
    </source>
</evidence>
<evidence type="ECO:0000256" key="8">
    <source>
        <dbReference type="ARBA" id="ARBA00022679"/>
    </source>
</evidence>
<evidence type="ECO:0000256" key="4">
    <source>
        <dbReference type="ARBA" id="ARBA00008391"/>
    </source>
</evidence>
<comment type="catalytic activity">
    <reaction evidence="13">
        <text>GMP + diphosphate = guanine + 5-phospho-alpha-D-ribose 1-diphosphate</text>
        <dbReference type="Rhea" id="RHEA:25424"/>
        <dbReference type="ChEBI" id="CHEBI:16235"/>
        <dbReference type="ChEBI" id="CHEBI:33019"/>
        <dbReference type="ChEBI" id="CHEBI:58017"/>
        <dbReference type="ChEBI" id="CHEBI:58115"/>
        <dbReference type="EC" id="2.4.2.8"/>
    </reaction>
    <physiologicalReaction direction="right-to-left" evidence="13">
        <dbReference type="Rhea" id="RHEA:25426"/>
    </physiologicalReaction>
</comment>
<keyword evidence="9 15" id="KW-0479">Metal-binding</keyword>
<dbReference type="PANTHER" id="PTHR43340:SF1">
    <property type="entry name" value="HYPOXANTHINE PHOSPHORIBOSYLTRANSFERASE"/>
    <property type="match status" value="1"/>
</dbReference>
<evidence type="ECO:0000256" key="13">
    <source>
        <dbReference type="ARBA" id="ARBA00048811"/>
    </source>
</evidence>
<comment type="subcellular location">
    <subcellularLocation>
        <location evidence="2 15">Cytoplasm</location>
    </subcellularLocation>
</comment>
<keyword evidence="12 15" id="KW-0460">Magnesium</keyword>
<evidence type="ECO:0000256" key="12">
    <source>
        <dbReference type="ARBA" id="ARBA00022842"/>
    </source>
</evidence>
<dbReference type="Pfam" id="PF00156">
    <property type="entry name" value="Pribosyltran"/>
    <property type="match status" value="1"/>
</dbReference>
<evidence type="ECO:0000256" key="11">
    <source>
        <dbReference type="ARBA" id="ARBA00022741"/>
    </source>
</evidence>
<dbReference type="PANTHER" id="PTHR43340">
    <property type="entry name" value="HYPOXANTHINE-GUANINE PHOSPHORIBOSYLTRANSFERASE"/>
    <property type="match status" value="1"/>
</dbReference>
<comment type="pathway">
    <text evidence="3 15">Purine metabolism; IMP biosynthesis via salvage pathway; IMP from hypoxanthine: step 1/1.</text>
</comment>
<keyword evidence="8 15" id="KW-0808">Transferase</keyword>
<dbReference type="InterPro" id="IPR050408">
    <property type="entry name" value="HGPRT"/>
</dbReference>
<dbReference type="SUPFAM" id="SSF53271">
    <property type="entry name" value="PRTase-like"/>
    <property type="match status" value="1"/>
</dbReference>
<keyword evidence="7 15" id="KW-0328">Glycosyltransferase</keyword>
<evidence type="ECO:0000313" key="18">
    <source>
        <dbReference type="Proteomes" id="UP001207930"/>
    </source>
</evidence>
<proteinExistence type="inferred from homology"/>
<dbReference type="RefSeq" id="WP_264499372.1">
    <property type="nucleotide sequence ID" value="NZ_JAPDDS010000001.1"/>
</dbReference>
<dbReference type="InterPro" id="IPR005904">
    <property type="entry name" value="Hxn_phspho_trans"/>
</dbReference>
<dbReference type="InterPro" id="IPR029057">
    <property type="entry name" value="PRTase-like"/>
</dbReference>
<evidence type="ECO:0000256" key="15">
    <source>
        <dbReference type="RuleBase" id="RU364099"/>
    </source>
</evidence>
<dbReference type="EMBL" id="JAPDDS010000001">
    <property type="protein sequence ID" value="MCW1883411.1"/>
    <property type="molecule type" value="Genomic_DNA"/>
</dbReference>
<comment type="catalytic activity">
    <reaction evidence="14">
        <text>IMP + diphosphate = hypoxanthine + 5-phospho-alpha-D-ribose 1-diphosphate</text>
        <dbReference type="Rhea" id="RHEA:17973"/>
        <dbReference type="ChEBI" id="CHEBI:17368"/>
        <dbReference type="ChEBI" id="CHEBI:33019"/>
        <dbReference type="ChEBI" id="CHEBI:58017"/>
        <dbReference type="ChEBI" id="CHEBI:58053"/>
        <dbReference type="EC" id="2.4.2.8"/>
    </reaction>
    <physiologicalReaction direction="right-to-left" evidence="14">
        <dbReference type="Rhea" id="RHEA:17975"/>
    </physiologicalReaction>
</comment>
<evidence type="ECO:0000256" key="7">
    <source>
        <dbReference type="ARBA" id="ARBA00022676"/>
    </source>
</evidence>
<dbReference type="Gene3D" id="3.40.50.2020">
    <property type="match status" value="1"/>
</dbReference>
<reference evidence="17 18" key="1">
    <citation type="submission" date="2022-10" db="EMBL/GenBank/DDBJ databases">
        <title>Luteolibacter flavescens strain MCCC 1K03193, whole genome shotgun sequencing project.</title>
        <authorList>
            <person name="Zhao G."/>
            <person name="Shen L."/>
        </authorList>
    </citation>
    <scope>NUCLEOTIDE SEQUENCE [LARGE SCALE GENOMIC DNA]</scope>
    <source>
        <strain evidence="17 18">MCCC 1K03193</strain>
    </source>
</reference>
<keyword evidence="6 15" id="KW-0963">Cytoplasm</keyword>
<evidence type="ECO:0000256" key="2">
    <source>
        <dbReference type="ARBA" id="ARBA00004496"/>
    </source>
</evidence>
<gene>
    <name evidence="17" type="primary">hpt</name>
    <name evidence="17" type="ORF">OKA04_01640</name>
</gene>
<name>A0ABT3FIL5_9BACT</name>
<dbReference type="CDD" id="cd06223">
    <property type="entry name" value="PRTases_typeI"/>
    <property type="match status" value="1"/>
</dbReference>
<comment type="cofactor">
    <cofactor evidence="1 15">
        <name>Mg(2+)</name>
        <dbReference type="ChEBI" id="CHEBI:18420"/>
    </cofactor>
</comment>
<keyword evidence="11 15" id="KW-0547">Nucleotide-binding</keyword>
<keyword evidence="10 15" id="KW-0660">Purine salvage</keyword>
<evidence type="ECO:0000256" key="10">
    <source>
        <dbReference type="ARBA" id="ARBA00022726"/>
    </source>
</evidence>
<evidence type="ECO:0000259" key="16">
    <source>
        <dbReference type="Pfam" id="PF00156"/>
    </source>
</evidence>
<evidence type="ECO:0000256" key="3">
    <source>
        <dbReference type="ARBA" id="ARBA00004669"/>
    </source>
</evidence>